<dbReference type="GO" id="GO:0016706">
    <property type="term" value="F:2-oxoglutarate-dependent dioxygenase activity"/>
    <property type="evidence" value="ECO:0007669"/>
    <property type="project" value="InterPro"/>
</dbReference>
<reference evidence="2" key="1">
    <citation type="journal article" date="2023" name="G3 (Bethesda)">
        <title>Whole genome assembly and annotation of the endangered Caribbean coral Acropora cervicornis.</title>
        <authorList>
            <person name="Selwyn J.D."/>
            <person name="Vollmer S.V."/>
        </authorList>
    </citation>
    <scope>NUCLEOTIDE SEQUENCE</scope>
    <source>
        <strain evidence="2">K2</strain>
    </source>
</reference>
<evidence type="ECO:0000313" key="2">
    <source>
        <dbReference type="EMBL" id="KAK2554567.1"/>
    </source>
</evidence>
<dbReference type="EMBL" id="JARQWQ010000069">
    <property type="protein sequence ID" value="KAK2554567.1"/>
    <property type="molecule type" value="Genomic_DNA"/>
</dbReference>
<organism evidence="2 3">
    <name type="scientific">Acropora cervicornis</name>
    <name type="common">Staghorn coral</name>
    <dbReference type="NCBI Taxonomy" id="6130"/>
    <lineage>
        <taxon>Eukaryota</taxon>
        <taxon>Metazoa</taxon>
        <taxon>Cnidaria</taxon>
        <taxon>Anthozoa</taxon>
        <taxon>Hexacorallia</taxon>
        <taxon>Scleractinia</taxon>
        <taxon>Astrocoeniina</taxon>
        <taxon>Acroporidae</taxon>
        <taxon>Acropora</taxon>
    </lineage>
</organism>
<keyword evidence="3" id="KW-1185">Reference proteome</keyword>
<dbReference type="AlphaFoldDB" id="A0AAD9UYN1"/>
<evidence type="ECO:0000313" key="3">
    <source>
        <dbReference type="Proteomes" id="UP001249851"/>
    </source>
</evidence>
<dbReference type="InterPro" id="IPR015095">
    <property type="entry name" value="AlkB_hom8_N"/>
</dbReference>
<evidence type="ECO:0000259" key="1">
    <source>
        <dbReference type="Pfam" id="PF09004"/>
    </source>
</evidence>
<accession>A0AAD9UYN1</accession>
<feature type="domain" description="Alkylated DNA repair protein AlkB homologue 8 N-terminal" evidence="1">
    <location>
        <begin position="99"/>
        <end position="140"/>
    </location>
</feature>
<dbReference type="GO" id="GO:0008168">
    <property type="term" value="F:methyltransferase activity"/>
    <property type="evidence" value="ECO:0007669"/>
    <property type="project" value="InterPro"/>
</dbReference>
<dbReference type="PANTHER" id="PTHR33332">
    <property type="entry name" value="REVERSE TRANSCRIPTASE DOMAIN-CONTAINING PROTEIN"/>
    <property type="match status" value="1"/>
</dbReference>
<name>A0AAD9UYN1_ACRCE</name>
<reference evidence="2" key="2">
    <citation type="journal article" date="2023" name="Science">
        <title>Genomic signatures of disease resistance in endangered staghorn corals.</title>
        <authorList>
            <person name="Vollmer S.V."/>
            <person name="Selwyn J.D."/>
            <person name="Despard B.A."/>
            <person name="Roesel C.L."/>
        </authorList>
    </citation>
    <scope>NUCLEOTIDE SEQUENCE</scope>
    <source>
        <strain evidence="2">K2</strain>
    </source>
</reference>
<dbReference type="Pfam" id="PF09004">
    <property type="entry name" value="ALKBH8_N"/>
    <property type="match status" value="1"/>
</dbReference>
<dbReference type="Proteomes" id="UP001249851">
    <property type="component" value="Unassembled WGS sequence"/>
</dbReference>
<comment type="caution">
    <text evidence="2">The sequence shown here is derived from an EMBL/GenBank/DDBJ whole genome shotgun (WGS) entry which is preliminary data.</text>
</comment>
<gene>
    <name evidence="2" type="ORF">P5673_024027</name>
</gene>
<sequence length="258" mass="29570">MINDLEINNASIWKYVDDTTASEVIRKGQVSNAQTIADEVAEWSNRNRVKLNIDKCKELRISFASISWEFPPVAIGGEHIKVVSDAKLLGLTISSDLTWNAHITEVIKKAAKRLYFLIQLKRARVSQNDLCLFYVTCVRSVIDYAAPVFHYSLPAYLMQELERIQKRAMRIICPGIEYQYALVLANLSTVAKHHNDICRRTFESICNDSGSKLKKLLPPLHECKYELRHTRTFNEPRCKTNRAKNSFIMASCSLANRF</sequence>
<protein>
    <recommendedName>
        <fullName evidence="1">Alkylated DNA repair protein AlkB homologue 8 N-terminal domain-containing protein</fullName>
    </recommendedName>
</protein>
<proteinExistence type="predicted"/>